<evidence type="ECO:0000313" key="1">
    <source>
        <dbReference type="EMBL" id="KPM04438.1"/>
    </source>
</evidence>
<comment type="caution">
    <text evidence="1">The sequence shown here is derived from an EMBL/GenBank/DDBJ whole genome shotgun (WGS) entry which is preliminary data.</text>
</comment>
<accession>A0A131ZZZ7</accession>
<name>A0A131ZZZ7_SARSC</name>
<dbReference type="AlphaFoldDB" id="A0A131ZZZ7"/>
<organism evidence="1 2">
    <name type="scientific">Sarcoptes scabiei</name>
    <name type="common">Itch mite</name>
    <name type="synonym">Acarus scabiei</name>
    <dbReference type="NCBI Taxonomy" id="52283"/>
    <lineage>
        <taxon>Eukaryota</taxon>
        <taxon>Metazoa</taxon>
        <taxon>Ecdysozoa</taxon>
        <taxon>Arthropoda</taxon>
        <taxon>Chelicerata</taxon>
        <taxon>Arachnida</taxon>
        <taxon>Acari</taxon>
        <taxon>Acariformes</taxon>
        <taxon>Sarcoptiformes</taxon>
        <taxon>Astigmata</taxon>
        <taxon>Psoroptidia</taxon>
        <taxon>Sarcoptoidea</taxon>
        <taxon>Sarcoptidae</taxon>
        <taxon>Sarcoptinae</taxon>
        <taxon>Sarcoptes</taxon>
    </lineage>
</organism>
<dbReference type="EMBL" id="JXLN01008777">
    <property type="protein sequence ID" value="KPM04438.1"/>
    <property type="molecule type" value="Genomic_DNA"/>
</dbReference>
<gene>
    <name evidence="1" type="ORF">QR98_0028850</name>
</gene>
<evidence type="ECO:0000313" key="2">
    <source>
        <dbReference type="Proteomes" id="UP000616769"/>
    </source>
</evidence>
<reference evidence="1 2" key="1">
    <citation type="journal article" date="2015" name="Parasit. Vectors">
        <title>Draft genome of the scabies mite.</title>
        <authorList>
            <person name="Rider S.D.Jr."/>
            <person name="Morgan M.S."/>
            <person name="Arlian L.G."/>
        </authorList>
    </citation>
    <scope>NUCLEOTIDE SEQUENCE [LARGE SCALE GENOMIC DNA]</scope>
    <source>
        <strain evidence="1">Arlian Lab</strain>
    </source>
</reference>
<dbReference type="VEuPathDB" id="VectorBase:SSCA008198"/>
<dbReference type="Proteomes" id="UP000616769">
    <property type="component" value="Unassembled WGS sequence"/>
</dbReference>
<protein>
    <submittedName>
        <fullName evidence="1">Uncharacterized protein</fullName>
    </submittedName>
</protein>
<sequence>MASMVGVPPSGTSLPFMMPNMDRLQPQPPPAHMGIPPVHIETKAVSISAWMDFDSICKCLSWNFILYHSIITSIPFITASA</sequence>
<proteinExistence type="predicted"/>
<dbReference type="OrthoDB" id="2307332at2759"/>